<evidence type="ECO:0000256" key="1">
    <source>
        <dbReference type="ARBA" id="ARBA00023002"/>
    </source>
</evidence>
<dbReference type="InterPro" id="IPR036291">
    <property type="entry name" value="NAD(P)-bd_dom_sf"/>
</dbReference>
<dbReference type="EMBL" id="BMXG01000007">
    <property type="protein sequence ID" value="GHB99666.1"/>
    <property type="molecule type" value="Genomic_DNA"/>
</dbReference>
<dbReference type="InterPro" id="IPR008927">
    <property type="entry name" value="6-PGluconate_DH-like_C_sf"/>
</dbReference>
<feature type="domain" description="Prephenate/arogenate dehydrogenase" evidence="2">
    <location>
        <begin position="1"/>
        <end position="264"/>
    </location>
</feature>
<evidence type="ECO:0000313" key="3">
    <source>
        <dbReference type="EMBL" id="GHB99666.1"/>
    </source>
</evidence>
<dbReference type="Gene3D" id="1.10.3660.10">
    <property type="entry name" value="6-phosphogluconate dehydrogenase C-terminal like domain"/>
    <property type="match status" value="1"/>
</dbReference>
<dbReference type="Pfam" id="PF02153">
    <property type="entry name" value="PDH_N"/>
    <property type="match status" value="1"/>
</dbReference>
<gene>
    <name evidence="3" type="ORF">GCM10007047_14950</name>
</gene>
<dbReference type="AlphaFoldDB" id="A0A8J3DH72"/>
<dbReference type="SUPFAM" id="SSF48179">
    <property type="entry name" value="6-phosphogluconate dehydrogenase C-terminal domain-like"/>
    <property type="match status" value="1"/>
</dbReference>
<proteinExistence type="predicted"/>
<sequence length="264" mass="29423">MAIKNRGLAERSVVWARRPETRMECEAEPWCDAAYSTPGDAVAESDLVVLCPPVEYIAPLLRDIAPRLAPNALVTDVGSTKSLICRDARSLGGDWTFVGSHPMTGSEKSGLKHASADLFPGRACFVTPLTDTPTEAVECIIRFWRELGMEVATTSPEKHDEIVAHISHLPHLLASTLCSYLATKDENWRNYGGGGLRDTTRVASGDPAMWKAIASHNKEEIIRSLDGFERELQRLRSALHNDQFFEVLNFLEHAKDYRDHLRIK</sequence>
<dbReference type="Gene3D" id="3.40.50.720">
    <property type="entry name" value="NAD(P)-binding Rossmann-like Domain"/>
    <property type="match status" value="1"/>
</dbReference>
<evidence type="ECO:0000313" key="4">
    <source>
        <dbReference type="Proteomes" id="UP000642829"/>
    </source>
</evidence>
<dbReference type="GO" id="GO:0070403">
    <property type="term" value="F:NAD+ binding"/>
    <property type="evidence" value="ECO:0007669"/>
    <property type="project" value="InterPro"/>
</dbReference>
<dbReference type="InterPro" id="IPR050812">
    <property type="entry name" value="Preph/Arog_dehydrog"/>
</dbReference>
<comment type="caution">
    <text evidence="3">The sequence shown here is derived from an EMBL/GenBank/DDBJ whole genome shotgun (WGS) entry which is preliminary data.</text>
</comment>
<dbReference type="GO" id="GO:0004665">
    <property type="term" value="F:prephenate dehydrogenase (NADP+) activity"/>
    <property type="evidence" value="ECO:0007669"/>
    <property type="project" value="InterPro"/>
</dbReference>
<reference evidence="3" key="2">
    <citation type="submission" date="2020-09" db="EMBL/GenBank/DDBJ databases">
        <authorList>
            <person name="Sun Q."/>
            <person name="Kim S."/>
        </authorList>
    </citation>
    <scope>NUCLEOTIDE SEQUENCE</scope>
    <source>
        <strain evidence="3">KCTC 12870</strain>
    </source>
</reference>
<dbReference type="SUPFAM" id="SSF51735">
    <property type="entry name" value="NAD(P)-binding Rossmann-fold domains"/>
    <property type="match status" value="1"/>
</dbReference>
<evidence type="ECO:0000259" key="2">
    <source>
        <dbReference type="PROSITE" id="PS51176"/>
    </source>
</evidence>
<dbReference type="GO" id="GO:0006571">
    <property type="term" value="P:tyrosine biosynthetic process"/>
    <property type="evidence" value="ECO:0007669"/>
    <property type="project" value="InterPro"/>
</dbReference>
<dbReference type="PANTHER" id="PTHR21363">
    <property type="entry name" value="PREPHENATE DEHYDROGENASE"/>
    <property type="match status" value="1"/>
</dbReference>
<dbReference type="Proteomes" id="UP000642829">
    <property type="component" value="Unassembled WGS sequence"/>
</dbReference>
<dbReference type="Pfam" id="PF20463">
    <property type="entry name" value="PDH_C"/>
    <property type="match status" value="1"/>
</dbReference>
<reference evidence="3" key="1">
    <citation type="journal article" date="2014" name="Int. J. Syst. Evol. Microbiol.">
        <title>Complete genome sequence of Corynebacterium casei LMG S-19264T (=DSM 44701T), isolated from a smear-ripened cheese.</title>
        <authorList>
            <consortium name="US DOE Joint Genome Institute (JGI-PGF)"/>
            <person name="Walter F."/>
            <person name="Albersmeier A."/>
            <person name="Kalinowski J."/>
            <person name="Ruckert C."/>
        </authorList>
    </citation>
    <scope>NUCLEOTIDE SEQUENCE</scope>
    <source>
        <strain evidence="3">KCTC 12870</strain>
    </source>
</reference>
<dbReference type="InterPro" id="IPR046826">
    <property type="entry name" value="PDH_N"/>
</dbReference>
<dbReference type="PANTHER" id="PTHR21363:SF0">
    <property type="entry name" value="PREPHENATE DEHYDROGENASE [NADP(+)]"/>
    <property type="match status" value="1"/>
</dbReference>
<protein>
    <recommendedName>
        <fullName evidence="2">Prephenate/arogenate dehydrogenase domain-containing protein</fullName>
    </recommendedName>
</protein>
<keyword evidence="1" id="KW-0560">Oxidoreductase</keyword>
<name>A0A8J3DH72_9BACT</name>
<dbReference type="InterPro" id="IPR046825">
    <property type="entry name" value="PDH_C"/>
</dbReference>
<dbReference type="InterPro" id="IPR003099">
    <property type="entry name" value="Prephen_DH"/>
</dbReference>
<organism evidence="3 4">
    <name type="scientific">Cerasicoccus arenae</name>
    <dbReference type="NCBI Taxonomy" id="424488"/>
    <lineage>
        <taxon>Bacteria</taxon>
        <taxon>Pseudomonadati</taxon>
        <taxon>Verrucomicrobiota</taxon>
        <taxon>Opitutia</taxon>
        <taxon>Puniceicoccales</taxon>
        <taxon>Cerasicoccaceae</taxon>
        <taxon>Cerasicoccus</taxon>
    </lineage>
</organism>
<accession>A0A8J3DH72</accession>
<dbReference type="GO" id="GO:0008977">
    <property type="term" value="F:prephenate dehydrogenase (NAD+) activity"/>
    <property type="evidence" value="ECO:0007669"/>
    <property type="project" value="InterPro"/>
</dbReference>
<dbReference type="PROSITE" id="PS51176">
    <property type="entry name" value="PDH_ADH"/>
    <property type="match status" value="1"/>
</dbReference>
<keyword evidence="4" id="KW-1185">Reference proteome</keyword>